<feature type="region of interest" description="Disordered" evidence="1">
    <location>
        <begin position="50"/>
        <end position="105"/>
    </location>
</feature>
<accession>A0A7S3HI40</accession>
<protein>
    <submittedName>
        <fullName evidence="2">Uncharacterized protein</fullName>
    </submittedName>
</protein>
<evidence type="ECO:0000256" key="1">
    <source>
        <dbReference type="SAM" id="MobiDB-lite"/>
    </source>
</evidence>
<gene>
    <name evidence="2" type="ORF">SELO1098_LOCUS24759</name>
</gene>
<evidence type="ECO:0000313" key="2">
    <source>
        <dbReference type="EMBL" id="CAE0295907.1"/>
    </source>
</evidence>
<proteinExistence type="predicted"/>
<dbReference type="AlphaFoldDB" id="A0A7S3HI40"/>
<dbReference type="EMBL" id="HBIC01048577">
    <property type="protein sequence ID" value="CAE0295907.1"/>
    <property type="molecule type" value="Transcribed_RNA"/>
</dbReference>
<name>A0A7S3HI40_9STRA</name>
<sequence length="105" mass="11272">MVDDDVVQAAGDLLLGCGLVDQPVVSKRLAILLGLENHPHLQCATRLGEDDPEEAAARYAGPNRPPPPRFGAGVLAGPGHRRADEEAARSSSPAPQRRMKWRDES</sequence>
<organism evidence="2">
    <name type="scientific">Spumella elongata</name>
    <dbReference type="NCBI Taxonomy" id="89044"/>
    <lineage>
        <taxon>Eukaryota</taxon>
        <taxon>Sar</taxon>
        <taxon>Stramenopiles</taxon>
        <taxon>Ochrophyta</taxon>
        <taxon>Chrysophyceae</taxon>
        <taxon>Chromulinales</taxon>
        <taxon>Chromulinaceae</taxon>
        <taxon>Spumella</taxon>
    </lineage>
</organism>
<reference evidence="2" key="1">
    <citation type="submission" date="2021-01" db="EMBL/GenBank/DDBJ databases">
        <authorList>
            <person name="Corre E."/>
            <person name="Pelletier E."/>
            <person name="Niang G."/>
            <person name="Scheremetjew M."/>
            <person name="Finn R."/>
            <person name="Kale V."/>
            <person name="Holt S."/>
            <person name="Cochrane G."/>
            <person name="Meng A."/>
            <person name="Brown T."/>
            <person name="Cohen L."/>
        </authorList>
    </citation>
    <scope>NUCLEOTIDE SEQUENCE</scope>
    <source>
        <strain evidence="2">CCAP 955/1</strain>
    </source>
</reference>